<protein>
    <submittedName>
        <fullName evidence="1">Uncharacterized protein</fullName>
    </submittedName>
</protein>
<evidence type="ECO:0000313" key="1">
    <source>
        <dbReference type="EMBL" id="KAG0463748.1"/>
    </source>
</evidence>
<dbReference type="AlphaFoldDB" id="A0A835UJI5"/>
<dbReference type="Proteomes" id="UP000636800">
    <property type="component" value="Chromosome 10"/>
</dbReference>
<proteinExistence type="predicted"/>
<accession>A0A835UJI5</accession>
<name>A0A835UJI5_VANPL</name>
<keyword evidence="2" id="KW-1185">Reference proteome</keyword>
<evidence type="ECO:0000313" key="2">
    <source>
        <dbReference type="Proteomes" id="UP000636800"/>
    </source>
</evidence>
<reference evidence="1 2" key="1">
    <citation type="journal article" date="2020" name="Nat. Food">
        <title>A phased Vanilla planifolia genome enables genetic improvement of flavour and production.</title>
        <authorList>
            <person name="Hasing T."/>
            <person name="Tang H."/>
            <person name="Brym M."/>
            <person name="Khazi F."/>
            <person name="Huang T."/>
            <person name="Chambers A.H."/>
        </authorList>
    </citation>
    <scope>NUCLEOTIDE SEQUENCE [LARGE SCALE GENOMIC DNA]</scope>
    <source>
        <tissue evidence="1">Leaf</tissue>
    </source>
</reference>
<gene>
    <name evidence="1" type="ORF">HPP92_019817</name>
</gene>
<sequence length="84" mass="9426">MGNAEKGILQSIGLNSEVPKVLQEIAQLVIMKLETGRVKKGREEVEEEMKTRHLEKCWMRATLGIALDDPMALMLVGGFNILKF</sequence>
<comment type="caution">
    <text evidence="1">The sequence shown here is derived from an EMBL/GenBank/DDBJ whole genome shotgun (WGS) entry which is preliminary data.</text>
</comment>
<dbReference type="EMBL" id="JADCNL010000010">
    <property type="protein sequence ID" value="KAG0463748.1"/>
    <property type="molecule type" value="Genomic_DNA"/>
</dbReference>
<organism evidence="1 2">
    <name type="scientific">Vanilla planifolia</name>
    <name type="common">Vanilla</name>
    <dbReference type="NCBI Taxonomy" id="51239"/>
    <lineage>
        <taxon>Eukaryota</taxon>
        <taxon>Viridiplantae</taxon>
        <taxon>Streptophyta</taxon>
        <taxon>Embryophyta</taxon>
        <taxon>Tracheophyta</taxon>
        <taxon>Spermatophyta</taxon>
        <taxon>Magnoliopsida</taxon>
        <taxon>Liliopsida</taxon>
        <taxon>Asparagales</taxon>
        <taxon>Orchidaceae</taxon>
        <taxon>Vanilloideae</taxon>
        <taxon>Vanilleae</taxon>
        <taxon>Vanilla</taxon>
    </lineage>
</organism>
<dbReference type="OrthoDB" id="9675250at2759"/>